<accession>A0ABD0KK41</accession>
<evidence type="ECO:0000313" key="2">
    <source>
        <dbReference type="EMBL" id="KAK7487430.1"/>
    </source>
</evidence>
<feature type="non-terminal residue" evidence="2">
    <location>
        <position position="79"/>
    </location>
</feature>
<dbReference type="Proteomes" id="UP001519460">
    <property type="component" value="Unassembled WGS sequence"/>
</dbReference>
<sequence length="79" mass="8533">MDKKVGLALVPIVLIQHLVVCGLHPNMHCCTKEALTEMFLMVGKAVLGFLAAQVLLTLLGAVAFRVSILMAIDEFESLP</sequence>
<keyword evidence="3" id="KW-1185">Reference proteome</keyword>
<feature type="transmembrane region" description="Helical" evidence="1">
    <location>
        <begin position="45"/>
        <end position="72"/>
    </location>
</feature>
<keyword evidence="1" id="KW-1133">Transmembrane helix</keyword>
<dbReference type="AlphaFoldDB" id="A0ABD0KK41"/>
<organism evidence="2 3">
    <name type="scientific">Batillaria attramentaria</name>
    <dbReference type="NCBI Taxonomy" id="370345"/>
    <lineage>
        <taxon>Eukaryota</taxon>
        <taxon>Metazoa</taxon>
        <taxon>Spiralia</taxon>
        <taxon>Lophotrochozoa</taxon>
        <taxon>Mollusca</taxon>
        <taxon>Gastropoda</taxon>
        <taxon>Caenogastropoda</taxon>
        <taxon>Sorbeoconcha</taxon>
        <taxon>Cerithioidea</taxon>
        <taxon>Batillariidae</taxon>
        <taxon>Batillaria</taxon>
    </lineage>
</organism>
<dbReference type="EMBL" id="JACVVK020000164">
    <property type="protein sequence ID" value="KAK7487430.1"/>
    <property type="molecule type" value="Genomic_DNA"/>
</dbReference>
<proteinExistence type="predicted"/>
<comment type="caution">
    <text evidence="2">The sequence shown here is derived from an EMBL/GenBank/DDBJ whole genome shotgun (WGS) entry which is preliminary data.</text>
</comment>
<keyword evidence="1" id="KW-0812">Transmembrane</keyword>
<protein>
    <submittedName>
        <fullName evidence="2">Uncharacterized protein</fullName>
    </submittedName>
</protein>
<gene>
    <name evidence="2" type="ORF">BaRGS_00021271</name>
</gene>
<evidence type="ECO:0000313" key="3">
    <source>
        <dbReference type="Proteomes" id="UP001519460"/>
    </source>
</evidence>
<reference evidence="2 3" key="1">
    <citation type="journal article" date="2023" name="Sci. Data">
        <title>Genome assembly of the Korean intertidal mud-creeper Batillaria attramentaria.</title>
        <authorList>
            <person name="Patra A.K."/>
            <person name="Ho P.T."/>
            <person name="Jun S."/>
            <person name="Lee S.J."/>
            <person name="Kim Y."/>
            <person name="Won Y.J."/>
        </authorList>
    </citation>
    <scope>NUCLEOTIDE SEQUENCE [LARGE SCALE GENOMIC DNA]</scope>
    <source>
        <strain evidence="2">Wonlab-2016</strain>
    </source>
</reference>
<keyword evidence="1" id="KW-0472">Membrane</keyword>
<name>A0ABD0KK41_9CAEN</name>
<evidence type="ECO:0000256" key="1">
    <source>
        <dbReference type="SAM" id="Phobius"/>
    </source>
</evidence>